<gene>
    <name evidence="8" type="ORF">ABVK25_011676</name>
</gene>
<dbReference type="Pfam" id="PF00083">
    <property type="entry name" value="Sugar_tr"/>
    <property type="match status" value="1"/>
</dbReference>
<dbReference type="InterPro" id="IPR036259">
    <property type="entry name" value="MFS_trans_sf"/>
</dbReference>
<evidence type="ECO:0000259" key="7">
    <source>
        <dbReference type="PROSITE" id="PS50850"/>
    </source>
</evidence>
<accession>A0ABR4APL0</accession>
<feature type="transmembrane region" description="Helical" evidence="6">
    <location>
        <begin position="66"/>
        <end position="86"/>
    </location>
</feature>
<evidence type="ECO:0000256" key="3">
    <source>
        <dbReference type="ARBA" id="ARBA00022692"/>
    </source>
</evidence>
<dbReference type="EMBL" id="JBHFEH010000110">
    <property type="protein sequence ID" value="KAL2046637.1"/>
    <property type="molecule type" value="Genomic_DNA"/>
</dbReference>
<keyword evidence="5 6" id="KW-0472">Membrane</keyword>
<keyword evidence="3 6" id="KW-0812">Transmembrane</keyword>
<dbReference type="SUPFAM" id="SSF103473">
    <property type="entry name" value="MFS general substrate transporter"/>
    <property type="match status" value="1"/>
</dbReference>
<name>A0ABR4APL0_9LECA</name>
<evidence type="ECO:0000256" key="1">
    <source>
        <dbReference type="ARBA" id="ARBA00004141"/>
    </source>
</evidence>
<feature type="domain" description="Major facilitator superfamily (MFS) profile" evidence="7">
    <location>
        <begin position="54"/>
        <end position="192"/>
    </location>
</feature>
<evidence type="ECO:0000256" key="6">
    <source>
        <dbReference type="SAM" id="Phobius"/>
    </source>
</evidence>
<comment type="subcellular location">
    <subcellularLocation>
        <location evidence="1">Membrane</location>
        <topology evidence="1">Multi-pass membrane protein</topology>
    </subcellularLocation>
</comment>
<organism evidence="8 9">
    <name type="scientific">Lepraria finkii</name>
    <dbReference type="NCBI Taxonomy" id="1340010"/>
    <lineage>
        <taxon>Eukaryota</taxon>
        <taxon>Fungi</taxon>
        <taxon>Dikarya</taxon>
        <taxon>Ascomycota</taxon>
        <taxon>Pezizomycotina</taxon>
        <taxon>Lecanoromycetes</taxon>
        <taxon>OSLEUM clade</taxon>
        <taxon>Lecanoromycetidae</taxon>
        <taxon>Lecanorales</taxon>
        <taxon>Lecanorineae</taxon>
        <taxon>Stereocaulaceae</taxon>
        <taxon>Lepraria</taxon>
    </lineage>
</organism>
<dbReference type="PANTHER" id="PTHR23511">
    <property type="entry name" value="SYNAPTIC VESICLE GLYCOPROTEIN 2"/>
    <property type="match status" value="1"/>
</dbReference>
<comment type="caution">
    <text evidence="8">The sequence shown here is derived from an EMBL/GenBank/DDBJ whole genome shotgun (WGS) entry which is preliminary data.</text>
</comment>
<evidence type="ECO:0000256" key="2">
    <source>
        <dbReference type="ARBA" id="ARBA00022448"/>
    </source>
</evidence>
<dbReference type="PROSITE" id="PS50850">
    <property type="entry name" value="MFS"/>
    <property type="match status" value="1"/>
</dbReference>
<keyword evidence="2" id="KW-0813">Transport</keyword>
<evidence type="ECO:0000313" key="8">
    <source>
        <dbReference type="EMBL" id="KAL2046637.1"/>
    </source>
</evidence>
<dbReference type="InterPro" id="IPR020846">
    <property type="entry name" value="MFS_dom"/>
</dbReference>
<dbReference type="InterPro" id="IPR005828">
    <property type="entry name" value="MFS_sugar_transport-like"/>
</dbReference>
<keyword evidence="4 6" id="KW-1133">Transmembrane helix</keyword>
<dbReference type="Gene3D" id="1.20.1250.20">
    <property type="entry name" value="MFS general substrate transporter like domains"/>
    <property type="match status" value="1"/>
</dbReference>
<proteinExistence type="predicted"/>
<reference evidence="8 9" key="1">
    <citation type="submission" date="2024-09" db="EMBL/GenBank/DDBJ databases">
        <title>Rethinking Asexuality: The Enigmatic Case of Functional Sexual Genes in Lepraria (Stereocaulaceae).</title>
        <authorList>
            <person name="Doellman M."/>
            <person name="Sun Y."/>
            <person name="Barcenas-Pena A."/>
            <person name="Lumbsch H.T."/>
            <person name="Grewe F."/>
        </authorList>
    </citation>
    <scope>NUCLEOTIDE SEQUENCE [LARGE SCALE GENOMIC DNA]</scope>
    <source>
        <strain evidence="8 9">Grewe 0041</strain>
    </source>
</reference>
<feature type="transmembrane region" description="Helical" evidence="6">
    <location>
        <begin position="154"/>
        <end position="174"/>
    </location>
</feature>
<dbReference type="PANTHER" id="PTHR23511:SF34">
    <property type="entry name" value="SYNAPTIC VESICLE GLYCOPROTEIN 2"/>
    <property type="match status" value="1"/>
</dbReference>
<evidence type="ECO:0000256" key="4">
    <source>
        <dbReference type="ARBA" id="ARBA00022989"/>
    </source>
</evidence>
<sequence length="192" mass="21492">MPPRTRPRFHRFLFGGITDHITDRTRAFEHEPNLKTRRDQVYGLIDDKPVQVWVVIFAGAGFVTDAYDIFAVSTVLPIISFVYWGGWDEQEAGTSRNISTALLCATLVGSAIGQVTFGVPGDPFGRKKIYGLLPLIILWATLGLAAAADGSNNSMSITGWLFIWRFFMGFGRSYTFHSGYGERQERQNLTAY</sequence>
<protein>
    <recommendedName>
        <fullName evidence="7">Major facilitator superfamily (MFS) profile domain-containing protein</fullName>
    </recommendedName>
</protein>
<dbReference type="Proteomes" id="UP001590951">
    <property type="component" value="Unassembled WGS sequence"/>
</dbReference>
<feature type="transmembrane region" description="Helical" evidence="6">
    <location>
        <begin position="98"/>
        <end position="117"/>
    </location>
</feature>
<evidence type="ECO:0000256" key="5">
    <source>
        <dbReference type="ARBA" id="ARBA00023136"/>
    </source>
</evidence>
<feature type="transmembrane region" description="Helical" evidence="6">
    <location>
        <begin position="129"/>
        <end position="148"/>
    </location>
</feature>
<keyword evidence="9" id="KW-1185">Reference proteome</keyword>
<evidence type="ECO:0000313" key="9">
    <source>
        <dbReference type="Proteomes" id="UP001590951"/>
    </source>
</evidence>